<proteinExistence type="predicted"/>
<name>A0ABS9IV82_9ACTN</name>
<dbReference type="InterPro" id="IPR009045">
    <property type="entry name" value="Zn_M74/Hedgehog-like"/>
</dbReference>
<sequence>MNIDTTNANSRDRSPILLGGIAAAVLVALIVAAVVAHTQSVSSSAVSAPSTTGDLDGYIPDDDPISPFAEVSAVEKLDDELRAAVRAAARRARRDGVDVRLTSGWRSEALQGTLLRQAIREQGEDYAASHVKSSTESEHVRGLAVDVGPADAAYWMSRHGAEFGLCQVYANEVWHYELTADDGVCPPMRRDAGE</sequence>
<dbReference type="Pfam" id="PF02557">
    <property type="entry name" value="VanY"/>
    <property type="match status" value="1"/>
</dbReference>
<keyword evidence="1" id="KW-0812">Transmembrane</keyword>
<dbReference type="Proteomes" id="UP001200110">
    <property type="component" value="Unassembled WGS sequence"/>
</dbReference>
<feature type="domain" description="D-alanyl-D-alanine carboxypeptidase-like core" evidence="2">
    <location>
        <begin position="76"/>
        <end position="167"/>
    </location>
</feature>
<evidence type="ECO:0000259" key="2">
    <source>
        <dbReference type="Pfam" id="PF02557"/>
    </source>
</evidence>
<dbReference type="InterPro" id="IPR003709">
    <property type="entry name" value="VanY-like_core_dom"/>
</dbReference>
<evidence type="ECO:0000313" key="4">
    <source>
        <dbReference type="Proteomes" id="UP001200110"/>
    </source>
</evidence>
<dbReference type="SUPFAM" id="SSF55166">
    <property type="entry name" value="Hedgehog/DD-peptidase"/>
    <property type="match status" value="1"/>
</dbReference>
<keyword evidence="3" id="KW-0378">Hydrolase</keyword>
<gene>
    <name evidence="3" type="ORF">L5G33_13560</name>
</gene>
<keyword evidence="3" id="KW-0645">Protease</keyword>
<feature type="transmembrane region" description="Helical" evidence="1">
    <location>
        <begin position="16"/>
        <end position="36"/>
    </location>
</feature>
<dbReference type="EMBL" id="JAKKOR010000009">
    <property type="protein sequence ID" value="MCF8589485.1"/>
    <property type="molecule type" value="Genomic_DNA"/>
</dbReference>
<accession>A0ABS9IV82</accession>
<keyword evidence="4" id="KW-1185">Reference proteome</keyword>
<evidence type="ECO:0000313" key="3">
    <source>
        <dbReference type="EMBL" id="MCF8589485.1"/>
    </source>
</evidence>
<evidence type="ECO:0000256" key="1">
    <source>
        <dbReference type="SAM" id="Phobius"/>
    </source>
</evidence>
<protein>
    <submittedName>
        <fullName evidence="3">D-alanyl-D-alanine carboxypeptidase family protein</fullName>
    </submittedName>
</protein>
<organism evidence="3 4">
    <name type="scientific">Gordonia liuliyuniae</name>
    <dbReference type="NCBI Taxonomy" id="2911517"/>
    <lineage>
        <taxon>Bacteria</taxon>
        <taxon>Bacillati</taxon>
        <taxon>Actinomycetota</taxon>
        <taxon>Actinomycetes</taxon>
        <taxon>Mycobacteriales</taxon>
        <taxon>Gordoniaceae</taxon>
        <taxon>Gordonia</taxon>
    </lineage>
</organism>
<reference evidence="3 4" key="1">
    <citation type="submission" date="2022-01" db="EMBL/GenBank/DDBJ databases">
        <authorList>
            <person name="Huang Y."/>
        </authorList>
    </citation>
    <scope>NUCLEOTIDE SEQUENCE [LARGE SCALE GENOMIC DNA]</scope>
    <source>
        <strain evidence="3 4">HY366</strain>
    </source>
</reference>
<dbReference type="RefSeq" id="WP_236998698.1">
    <property type="nucleotide sequence ID" value="NZ_JAKKOR010000009.1"/>
</dbReference>
<keyword evidence="1" id="KW-1133">Transmembrane helix</keyword>
<dbReference type="Gene3D" id="3.30.1380.10">
    <property type="match status" value="1"/>
</dbReference>
<keyword evidence="3" id="KW-0121">Carboxypeptidase</keyword>
<comment type="caution">
    <text evidence="3">The sequence shown here is derived from an EMBL/GenBank/DDBJ whole genome shotgun (WGS) entry which is preliminary data.</text>
</comment>
<keyword evidence="1" id="KW-0472">Membrane</keyword>
<dbReference type="GO" id="GO:0004180">
    <property type="term" value="F:carboxypeptidase activity"/>
    <property type="evidence" value="ECO:0007669"/>
    <property type="project" value="UniProtKB-KW"/>
</dbReference>